<name>A0A6F8Z1S0_STRVO</name>
<evidence type="ECO:0000256" key="1">
    <source>
        <dbReference type="SAM" id="Phobius"/>
    </source>
</evidence>
<feature type="transmembrane region" description="Helical" evidence="1">
    <location>
        <begin position="127"/>
        <end position="148"/>
    </location>
</feature>
<sequence length="153" mass="15701">MAKVSVVAGVVTAFGAVVSLVSFYATQAILSGRGVGVSIGHQGASRVVVASALLAPVSALVGMALGAVFRQAGTTLVASVATLFVLPLVFSDGKHWSAVIDHALVLTAWSRPTEFGPSSVRYPWTTGGAWIVYAVWALAAAGLTVAVVHRRDQ</sequence>
<keyword evidence="1" id="KW-0812">Transmembrane</keyword>
<feature type="transmembrane region" description="Helical" evidence="1">
    <location>
        <begin position="6"/>
        <end position="26"/>
    </location>
</feature>
<dbReference type="AlphaFoldDB" id="A0A6F8Z1S0"/>
<keyword evidence="1" id="KW-1133">Transmembrane helix</keyword>
<proteinExistence type="predicted"/>
<evidence type="ECO:0000313" key="2">
    <source>
        <dbReference type="EMBL" id="BCD33685.1"/>
    </source>
</evidence>
<protein>
    <submittedName>
        <fullName evidence="2">ABC transporter permease</fullName>
    </submittedName>
</protein>
<organism evidence="2">
    <name type="scientific">Streptomyces violaceusniger</name>
    <dbReference type="NCBI Taxonomy" id="68280"/>
    <lineage>
        <taxon>Bacteria</taxon>
        <taxon>Bacillati</taxon>
        <taxon>Actinomycetota</taxon>
        <taxon>Actinomycetes</taxon>
        <taxon>Kitasatosporales</taxon>
        <taxon>Streptomycetaceae</taxon>
        <taxon>Streptomyces</taxon>
        <taxon>Streptomyces violaceusniger group</taxon>
    </lineage>
</organism>
<reference evidence="2" key="1">
    <citation type="submission" date="2020-03" db="EMBL/GenBank/DDBJ databases">
        <title>Biosynthetic gene cluster for putative Q6402A.</title>
        <authorList>
            <person name="Maruyama C."/>
        </authorList>
    </citation>
    <scope>NUCLEOTIDE SEQUENCE</scope>
    <source>
        <strain evidence="2">4521-SVS3</strain>
    </source>
</reference>
<accession>A0A6F8Z1S0</accession>
<dbReference type="EMBL" id="LC535008">
    <property type="protein sequence ID" value="BCD33685.1"/>
    <property type="molecule type" value="Genomic_DNA"/>
</dbReference>
<feature type="transmembrane region" description="Helical" evidence="1">
    <location>
        <begin position="47"/>
        <end position="69"/>
    </location>
</feature>
<gene>
    <name evidence="2" type="primary">orf17</name>
</gene>
<keyword evidence="1" id="KW-0472">Membrane</keyword>